<dbReference type="Pfam" id="PF05721">
    <property type="entry name" value="PhyH"/>
    <property type="match status" value="1"/>
</dbReference>
<dbReference type="PANTHER" id="PTHR20883">
    <property type="entry name" value="PHYTANOYL-COA DIOXYGENASE DOMAIN CONTAINING 1"/>
    <property type="match status" value="1"/>
</dbReference>
<keyword evidence="2" id="KW-1185">Reference proteome</keyword>
<evidence type="ECO:0000313" key="1">
    <source>
        <dbReference type="EMBL" id="MCR8632731.1"/>
    </source>
</evidence>
<protein>
    <submittedName>
        <fullName evidence="1">Phytanoyl-CoA dioxygenase family protein</fullName>
    </submittedName>
</protein>
<comment type="caution">
    <text evidence="1">The sequence shown here is derived from an EMBL/GenBank/DDBJ whole genome shotgun (WGS) entry which is preliminary data.</text>
</comment>
<gene>
    <name evidence="1" type="ORF">NV381_16125</name>
</gene>
<dbReference type="RefSeq" id="WP_258214320.1">
    <property type="nucleotide sequence ID" value="NZ_JANQBD010000011.1"/>
</dbReference>
<keyword evidence="1" id="KW-0560">Oxidoreductase</keyword>
<dbReference type="SUPFAM" id="SSF51197">
    <property type="entry name" value="Clavaminate synthase-like"/>
    <property type="match status" value="1"/>
</dbReference>
<reference evidence="1 2" key="1">
    <citation type="submission" date="2022-08" db="EMBL/GenBank/DDBJ databases">
        <title>Paenibacillus endoradicis sp. nov., Paenibacillus radicibacter sp. nov and Paenibacillus pararadicis sp. nov., three cold-adapted plant growth-promoting bacteria isolated from root of Larix gmelinii in Great Khingan.</title>
        <authorList>
            <person name="Xue H."/>
        </authorList>
    </citation>
    <scope>NUCLEOTIDE SEQUENCE [LARGE SCALE GENOMIC DNA]</scope>
    <source>
        <strain evidence="1 2">N5-1-1-5</strain>
    </source>
</reference>
<dbReference type="InterPro" id="IPR008775">
    <property type="entry name" value="Phytyl_CoA_dOase-like"/>
</dbReference>
<accession>A0ABT1YHQ6</accession>
<keyword evidence="1" id="KW-0223">Dioxygenase</keyword>
<dbReference type="Gene3D" id="2.60.120.620">
    <property type="entry name" value="q2cbj1_9rhob like domain"/>
    <property type="match status" value="1"/>
</dbReference>
<proteinExistence type="predicted"/>
<dbReference type="Proteomes" id="UP001300012">
    <property type="component" value="Unassembled WGS sequence"/>
</dbReference>
<name>A0ABT1YHQ6_9BACL</name>
<dbReference type="PANTHER" id="PTHR20883:SF48">
    <property type="entry name" value="ECTOINE DIOXYGENASE"/>
    <property type="match status" value="1"/>
</dbReference>
<dbReference type="EMBL" id="JANQBD010000011">
    <property type="protein sequence ID" value="MCR8632731.1"/>
    <property type="molecule type" value="Genomic_DNA"/>
</dbReference>
<evidence type="ECO:0000313" key="2">
    <source>
        <dbReference type="Proteomes" id="UP001300012"/>
    </source>
</evidence>
<organism evidence="1 2">
    <name type="scientific">Paenibacillus radicis</name>
    <name type="common">ex Xue et al. 2023</name>
    <dbReference type="NCBI Taxonomy" id="2972489"/>
    <lineage>
        <taxon>Bacteria</taxon>
        <taxon>Bacillati</taxon>
        <taxon>Bacillota</taxon>
        <taxon>Bacilli</taxon>
        <taxon>Bacillales</taxon>
        <taxon>Paenibacillaceae</taxon>
        <taxon>Paenibacillus</taxon>
    </lineage>
</organism>
<dbReference type="GO" id="GO:0051213">
    <property type="term" value="F:dioxygenase activity"/>
    <property type="evidence" value="ECO:0007669"/>
    <property type="project" value="UniProtKB-KW"/>
</dbReference>
<sequence>MYDTFEPKSLLPQEKVEFYRKNGFVQIHNVLTADELEELRDYMDEAMNSAQGMSTQTDQKGGSYYRVLNQRVNIWRDHAGMAKYTAHSRFAEMARQLVGTSGIRLFHDHALLKMPGDSKPTPWHQDLTYWPMNETGALSIWITLDDVDERNGCMMFIPGSRSIGKLNPISLVDPQDIFEYTKGTEHEHTKPVIVRMKAGSCTFHDGLTFHYAHANVTDNQRRVLAIIYMTDGTTYSGKSHTITNGLGLAVGEPIRGGLFPLLARA</sequence>